<reference evidence="1" key="2">
    <citation type="submission" date="2025-09" db="UniProtKB">
        <authorList>
            <consortium name="EnsemblPlants"/>
        </authorList>
    </citation>
    <scope>IDENTIFICATION</scope>
</reference>
<accession>A0ACD5XK25</accession>
<keyword evidence="2" id="KW-1185">Reference proteome</keyword>
<sequence length="474" mass="50979">MVVLLARSLACSNGMIREGGRPARQRVMELPNRRSLSLPARLPLFISLSHLAIHYSPSPPPPATSCYLTYSPPSLPVSRPSSLPRARRRSLSLPPRTKMQSRHRVFAEDQLLAQLQGEDDHFDNVPDSLVLIIFNKLADARSLGRCSAVSKRFNALVPLVDDACLRIDRVISTDGADAADDALGVSGGGTRQRGGVFSGLLKTVLLAVLKPFGHCDAGVRSAAHGQGKHAPHHSPAQVLKNFSSIRNLRMELPVSDVGTEDGVLLKWKAVFGSTLQTCVILGGTKLDHAGPHAAAPAAAPAVAEHDASQNQGDGSIPESFYTNGGLKLRVVWTISSLIAAATRHYLLREIVKEHPTLERVELTDAQGQGTLCMERPQLKEFTDKPLAAAAAANRTQVPACNMKLRYAPILELSDGTRIQGATLVVIKPVGETGGICGGRKELDDFVAGAFDGPFREAVAMLSKRRTYLLEMNGF</sequence>
<evidence type="ECO:0000313" key="1">
    <source>
        <dbReference type="EnsemblPlants" id="AVESA.00010b.r2.5AG0806060.1.CDS.1"/>
    </source>
</evidence>
<dbReference type="Proteomes" id="UP001732700">
    <property type="component" value="Chromosome 5A"/>
</dbReference>
<protein>
    <submittedName>
        <fullName evidence="1">Uncharacterized protein</fullName>
    </submittedName>
</protein>
<evidence type="ECO:0000313" key="2">
    <source>
        <dbReference type="Proteomes" id="UP001732700"/>
    </source>
</evidence>
<dbReference type="EnsemblPlants" id="AVESA.00010b.r2.5AG0806060.1">
    <property type="protein sequence ID" value="AVESA.00010b.r2.5AG0806060.1.CDS.1"/>
    <property type="gene ID" value="AVESA.00010b.r2.5AG0806060"/>
</dbReference>
<reference evidence="1" key="1">
    <citation type="submission" date="2021-05" db="EMBL/GenBank/DDBJ databases">
        <authorList>
            <person name="Scholz U."/>
            <person name="Mascher M."/>
            <person name="Fiebig A."/>
        </authorList>
    </citation>
    <scope>NUCLEOTIDE SEQUENCE [LARGE SCALE GENOMIC DNA]</scope>
</reference>
<organism evidence="1 2">
    <name type="scientific">Avena sativa</name>
    <name type="common">Oat</name>
    <dbReference type="NCBI Taxonomy" id="4498"/>
    <lineage>
        <taxon>Eukaryota</taxon>
        <taxon>Viridiplantae</taxon>
        <taxon>Streptophyta</taxon>
        <taxon>Embryophyta</taxon>
        <taxon>Tracheophyta</taxon>
        <taxon>Spermatophyta</taxon>
        <taxon>Magnoliopsida</taxon>
        <taxon>Liliopsida</taxon>
        <taxon>Poales</taxon>
        <taxon>Poaceae</taxon>
        <taxon>BOP clade</taxon>
        <taxon>Pooideae</taxon>
        <taxon>Poodae</taxon>
        <taxon>Poeae</taxon>
        <taxon>Poeae Chloroplast Group 1 (Aveneae type)</taxon>
        <taxon>Aveninae</taxon>
        <taxon>Avena</taxon>
    </lineage>
</organism>
<name>A0ACD5XK25_AVESA</name>
<proteinExistence type="predicted"/>